<dbReference type="RefSeq" id="WP_166235620.1">
    <property type="nucleotide sequence ID" value="NZ_JAAJBV010000002.1"/>
</dbReference>
<dbReference type="Gene3D" id="3.40.50.300">
    <property type="entry name" value="P-loop containing nucleotide triphosphate hydrolases"/>
    <property type="match status" value="2"/>
</dbReference>
<reference evidence="4 5" key="1">
    <citation type="submission" date="2020-02" db="EMBL/GenBank/DDBJ databases">
        <authorList>
            <person name="Chen W.-M."/>
        </authorList>
    </citation>
    <scope>NUCLEOTIDE SEQUENCE [LARGE SCALE GENOMIC DNA]</scope>
    <source>
        <strain evidence="4 5">TWA-26</strain>
    </source>
</reference>
<feature type="domain" description="Helicase/UvrB N-terminal" evidence="2">
    <location>
        <begin position="10"/>
        <end position="251"/>
    </location>
</feature>
<organism evidence="4 5">
    <name type="scientific">Flavobacterium celericrescens</name>
    <dbReference type="NCBI Taxonomy" id="2709780"/>
    <lineage>
        <taxon>Bacteria</taxon>
        <taxon>Pseudomonadati</taxon>
        <taxon>Bacteroidota</taxon>
        <taxon>Flavobacteriia</taxon>
        <taxon>Flavobacteriales</taxon>
        <taxon>Flavobacteriaceae</taxon>
        <taxon>Flavobacterium</taxon>
    </lineage>
</organism>
<dbReference type="Proteomes" id="UP000761423">
    <property type="component" value="Unassembled WGS sequence"/>
</dbReference>
<keyword evidence="4" id="KW-0547">Nucleotide-binding</keyword>
<dbReference type="InterPro" id="IPR050742">
    <property type="entry name" value="Helicase_Restrict-Modif_Enz"/>
</dbReference>
<dbReference type="Pfam" id="PF04851">
    <property type="entry name" value="ResIII"/>
    <property type="match status" value="1"/>
</dbReference>
<dbReference type="InterPro" id="IPR006935">
    <property type="entry name" value="Helicase/UvrB_N"/>
</dbReference>
<dbReference type="GO" id="GO:0004386">
    <property type="term" value="F:helicase activity"/>
    <property type="evidence" value="ECO:0007669"/>
    <property type="project" value="UniProtKB-KW"/>
</dbReference>
<protein>
    <submittedName>
        <fullName evidence="4">DEAD/DEAH box helicase family protein</fullName>
    </submittedName>
</protein>
<evidence type="ECO:0000313" key="4">
    <source>
        <dbReference type="EMBL" id="NHM03604.1"/>
    </source>
</evidence>
<dbReference type="PANTHER" id="PTHR47396:SF1">
    <property type="entry name" value="ATP-DEPENDENT HELICASE IRC3-RELATED"/>
    <property type="match status" value="1"/>
</dbReference>
<proteinExistence type="predicted"/>
<keyword evidence="4" id="KW-0378">Hydrolase</keyword>
<name>A0ABX0I991_9FLAO</name>
<evidence type="ECO:0000259" key="2">
    <source>
        <dbReference type="Pfam" id="PF04851"/>
    </source>
</evidence>
<keyword evidence="5" id="KW-1185">Reference proteome</keyword>
<keyword evidence="4" id="KW-0347">Helicase</keyword>
<keyword evidence="4" id="KW-0067">ATP-binding</keyword>
<dbReference type="InterPro" id="IPR027417">
    <property type="entry name" value="P-loop_NTPase"/>
</dbReference>
<feature type="region of interest" description="Disordered" evidence="1">
    <location>
        <begin position="462"/>
        <end position="481"/>
    </location>
</feature>
<evidence type="ECO:0000259" key="3">
    <source>
        <dbReference type="Pfam" id="PF19778"/>
    </source>
</evidence>
<dbReference type="SUPFAM" id="SSF52540">
    <property type="entry name" value="P-loop containing nucleoside triphosphate hydrolases"/>
    <property type="match status" value="2"/>
</dbReference>
<evidence type="ECO:0000313" key="5">
    <source>
        <dbReference type="Proteomes" id="UP000761423"/>
    </source>
</evidence>
<sequence>MKLKFDHKQSYQLEAIKAVVDTFKGQPLNKGDFEIQLGTQGKGIFANQVQNELGIGNQIIIDDNSIIDNINEIQKYNNIFQKYTPQSKGKNFSIEMETGTGKTYVYLRTVFELQAKYGFKKFIIVVPSIAIREGVLQSIKTLKEDFLNLYNRVPFNHFVYDSKRVNELRNFAIGNELQLMIINIDSFNKATNNVIHIPNDRMSGRAPIEFIQATNPIVILDEPQNMESVKAKEAINNLNPLCTLRYSATHKDKYNLLYSLDPVQAFQKGLVKKISVASVLGENDANNAFVKVNSITNNKGKITCNVSFHKQTKEGPVEVKKTLTQDKDLFIESEEREIYRNGFQITEINSRPGMEFVKFSNGLRLGIGQENGGVKKDIIKEQIRATIKNHFEKELQVKDLGIKVLSLFFLDKVENYRIHTDTGFELGQYGIWFEEIYKEVAQEFTMFLDILPVDKVHNGYFSKDKKGNEKNTSGSQADDEDTYSLIMRDKEKLLSLEEPLKFIFSHSALREGWDNPNVFQICTLNDTKSGLKKRQEIGRGLRLPVNQKGERIFDKNINNLVVIANESYEDFAASLQKEFEEDCGFVFGRLPIEAFIGIKYTKEDKSLKVAEKESEIIWDHLKDNKWIAEDGFINKEFNEAVENYTINLPEELKEVPLKEVIKAVEKYQLNQIIENKNNRIKVKFNEKVLLDPEFEKFWNAINTKTIYSVKFSTEYLIEEAVKAIKLMEKIKAPQIRTQLADLDIHSKGVSTQLVQLGQVKYAEPAKVVPDILTYIQGKTELTRNTIYQILIQSKRLDEFKINPQQFMDSVVKEIRYVMNRVIIDGIKYERLEGVQYEMSQIRRDFDRLVEYPKDKVVEVTKEQSHKIYQDMIMCDSSIEKKFAKDLMENKDVKYFIKLPGWFKIDTPVGGYNPDWAIMKQNGDVVYMVRETKSTKDQLKLRTTENDKIKCGRKHFEEIGVDYDVATDITNSGI</sequence>
<gene>
    <name evidence="4" type="ORF">G4L40_02665</name>
</gene>
<feature type="domain" description="Type III restriction enzyme C-terminal endonuclease" evidence="3">
    <location>
        <begin position="866"/>
        <end position="966"/>
    </location>
</feature>
<dbReference type="EMBL" id="JAAJBV010000002">
    <property type="protein sequence ID" value="NHM03604.1"/>
    <property type="molecule type" value="Genomic_DNA"/>
</dbReference>
<comment type="caution">
    <text evidence="4">The sequence shown here is derived from an EMBL/GenBank/DDBJ whole genome shotgun (WGS) entry which is preliminary data.</text>
</comment>
<dbReference type="InterPro" id="IPR045572">
    <property type="entry name" value="RE_endonuc_C"/>
</dbReference>
<evidence type="ECO:0000256" key="1">
    <source>
        <dbReference type="SAM" id="MobiDB-lite"/>
    </source>
</evidence>
<accession>A0ABX0I991</accession>
<dbReference type="PANTHER" id="PTHR47396">
    <property type="entry name" value="TYPE I RESTRICTION ENZYME ECOKI R PROTEIN"/>
    <property type="match status" value="1"/>
</dbReference>
<dbReference type="Pfam" id="PF19778">
    <property type="entry name" value="RE_endonuc"/>
    <property type="match status" value="1"/>
</dbReference>